<dbReference type="EMBL" id="BGPR01000739">
    <property type="protein sequence ID" value="GBM33702.1"/>
    <property type="molecule type" value="Genomic_DNA"/>
</dbReference>
<evidence type="ECO:0000313" key="2">
    <source>
        <dbReference type="EMBL" id="GBM33702.1"/>
    </source>
</evidence>
<comment type="caution">
    <text evidence="2">The sequence shown here is derived from an EMBL/GenBank/DDBJ whole genome shotgun (WGS) entry which is preliminary data.</text>
</comment>
<protein>
    <submittedName>
        <fullName evidence="2">Uncharacterized protein</fullName>
    </submittedName>
</protein>
<dbReference type="AlphaFoldDB" id="A0A4Y2EWR1"/>
<accession>A0A4Y2EWR1</accession>
<sequence length="128" mass="14269">MAVSSAHPLRQAIHGRSFDANPSVTGHPTAPTFPLPSKREPPTCSDFFSSERASPLLLHTGSISAFSSNSRQFKWSGWISDWLHIETFKHNTPILIGFRTDDGFWSGVTEFVWNGAFVNVQPKEEQPN</sequence>
<organism evidence="2 3">
    <name type="scientific">Araneus ventricosus</name>
    <name type="common">Orbweaver spider</name>
    <name type="synonym">Epeira ventricosa</name>
    <dbReference type="NCBI Taxonomy" id="182803"/>
    <lineage>
        <taxon>Eukaryota</taxon>
        <taxon>Metazoa</taxon>
        <taxon>Ecdysozoa</taxon>
        <taxon>Arthropoda</taxon>
        <taxon>Chelicerata</taxon>
        <taxon>Arachnida</taxon>
        <taxon>Araneae</taxon>
        <taxon>Araneomorphae</taxon>
        <taxon>Entelegynae</taxon>
        <taxon>Araneoidea</taxon>
        <taxon>Araneidae</taxon>
        <taxon>Araneus</taxon>
    </lineage>
</organism>
<reference evidence="2 3" key="1">
    <citation type="journal article" date="2019" name="Sci. Rep.">
        <title>Orb-weaving spider Araneus ventricosus genome elucidates the spidroin gene catalogue.</title>
        <authorList>
            <person name="Kono N."/>
            <person name="Nakamura H."/>
            <person name="Ohtoshi R."/>
            <person name="Moran D.A.P."/>
            <person name="Shinohara A."/>
            <person name="Yoshida Y."/>
            <person name="Fujiwara M."/>
            <person name="Mori M."/>
            <person name="Tomita M."/>
            <person name="Arakawa K."/>
        </authorList>
    </citation>
    <scope>NUCLEOTIDE SEQUENCE [LARGE SCALE GENOMIC DNA]</scope>
</reference>
<evidence type="ECO:0000256" key="1">
    <source>
        <dbReference type="SAM" id="MobiDB-lite"/>
    </source>
</evidence>
<proteinExistence type="predicted"/>
<evidence type="ECO:0000313" key="3">
    <source>
        <dbReference type="Proteomes" id="UP000499080"/>
    </source>
</evidence>
<gene>
    <name evidence="2" type="ORF">AVEN_54830_1</name>
</gene>
<feature type="region of interest" description="Disordered" evidence="1">
    <location>
        <begin position="17"/>
        <end position="41"/>
    </location>
</feature>
<keyword evidence="3" id="KW-1185">Reference proteome</keyword>
<dbReference type="Proteomes" id="UP000499080">
    <property type="component" value="Unassembled WGS sequence"/>
</dbReference>
<name>A0A4Y2EWR1_ARAVE</name>